<evidence type="ECO:0000313" key="2">
    <source>
        <dbReference type="Proteomes" id="UP000634579"/>
    </source>
</evidence>
<evidence type="ECO:0000313" key="1">
    <source>
        <dbReference type="EMBL" id="MBF4632756.1"/>
    </source>
</evidence>
<dbReference type="AlphaFoldDB" id="A0A8I0SDF4"/>
<dbReference type="EMBL" id="JADKRP010000008">
    <property type="protein sequence ID" value="MBF4632756.1"/>
    <property type="molecule type" value="Genomic_DNA"/>
</dbReference>
<gene>
    <name evidence="1" type="ORF">ITJ42_16170</name>
</gene>
<reference evidence="1 2" key="1">
    <citation type="submission" date="2020-10" db="EMBL/GenBank/DDBJ databases">
        <title>Draft genome sequences of plant-associated actinobacteria.</title>
        <authorList>
            <person name="Tarlachkov S.V."/>
            <person name="Starodumova I.P."/>
            <person name="Dorofeeva L.V."/>
            <person name="Prisyazhnaya N.V."/>
            <person name="Roubtsova T.V."/>
            <person name="Chizhov V.N."/>
            <person name="Nadler S.A."/>
            <person name="Subbotin S.A."/>
            <person name="Evtushenko L.I."/>
        </authorList>
    </citation>
    <scope>NUCLEOTIDE SEQUENCE [LARGE SCALE GENOMIC DNA]</scope>
    <source>
        <strain evidence="1 2">VKM Ac-2886</strain>
    </source>
</reference>
<dbReference type="Proteomes" id="UP000634579">
    <property type="component" value="Unassembled WGS sequence"/>
</dbReference>
<sequence length="136" mass="14177">MTALVTVGLMSWLHGTATTDINVLTLSADNLVPIAVDASFDTTALVSESFYGVTVITAPNQADPAEFDAGCMTVVPTERGSDMSTTYACGAGPISATVAMTVTSGMPDDLRQKFPDGSTLQFVLDGDTVHVRKADQ</sequence>
<keyword evidence="2" id="KW-1185">Reference proteome</keyword>
<protein>
    <submittedName>
        <fullName evidence="1">Uncharacterized protein</fullName>
    </submittedName>
</protein>
<accession>A0A8I0SDF4</accession>
<proteinExistence type="predicted"/>
<organism evidence="1 2">
    <name type="scientific">Clavibacter phaseoli</name>
    <dbReference type="NCBI Taxonomy" id="1734031"/>
    <lineage>
        <taxon>Bacteria</taxon>
        <taxon>Bacillati</taxon>
        <taxon>Actinomycetota</taxon>
        <taxon>Actinomycetes</taxon>
        <taxon>Micrococcales</taxon>
        <taxon>Microbacteriaceae</taxon>
        <taxon>Clavibacter</taxon>
    </lineage>
</organism>
<comment type="caution">
    <text evidence="1">The sequence shown here is derived from an EMBL/GenBank/DDBJ whole genome shotgun (WGS) entry which is preliminary data.</text>
</comment>
<dbReference type="RefSeq" id="WP_194676320.1">
    <property type="nucleotide sequence ID" value="NZ_JADKRP010000008.1"/>
</dbReference>
<name>A0A8I0SDF4_9MICO</name>